<evidence type="ECO:0000313" key="3">
    <source>
        <dbReference type="Proteomes" id="UP001373714"/>
    </source>
</evidence>
<feature type="signal peptide" evidence="1">
    <location>
        <begin position="1"/>
        <end position="19"/>
    </location>
</feature>
<keyword evidence="3" id="KW-1185">Reference proteome</keyword>
<gene>
    <name evidence="2" type="ORF">TWF730_004462</name>
</gene>
<dbReference type="AlphaFoldDB" id="A0AAV9U299"/>
<reference evidence="2 3" key="1">
    <citation type="submission" date="2019-10" db="EMBL/GenBank/DDBJ databases">
        <authorList>
            <person name="Palmer J.M."/>
        </authorList>
    </citation>
    <scope>NUCLEOTIDE SEQUENCE [LARGE SCALE GENOMIC DNA]</scope>
    <source>
        <strain evidence="2 3">TWF730</strain>
    </source>
</reference>
<dbReference type="EMBL" id="JAVHNS010000018">
    <property type="protein sequence ID" value="KAK6331380.1"/>
    <property type="molecule type" value="Genomic_DNA"/>
</dbReference>
<proteinExistence type="predicted"/>
<evidence type="ECO:0000313" key="2">
    <source>
        <dbReference type="EMBL" id="KAK6331380.1"/>
    </source>
</evidence>
<comment type="caution">
    <text evidence="2">The sequence shown here is derived from an EMBL/GenBank/DDBJ whole genome shotgun (WGS) entry which is preliminary data.</text>
</comment>
<sequence length="121" mass="13888">MLVTKIVLVVLSAASGVLSVPVATTPKQVPEQVLEQTNAPADLEERSPQWDTRPNWGWRVACPSPRIRQWQGNLVNWEWCQNHCGCRTKFVAVYGICRTEKFLECYHNYCECYKQIGHINP</sequence>
<organism evidence="2 3">
    <name type="scientific">Orbilia blumenaviensis</name>
    <dbReference type="NCBI Taxonomy" id="1796055"/>
    <lineage>
        <taxon>Eukaryota</taxon>
        <taxon>Fungi</taxon>
        <taxon>Dikarya</taxon>
        <taxon>Ascomycota</taxon>
        <taxon>Pezizomycotina</taxon>
        <taxon>Orbiliomycetes</taxon>
        <taxon>Orbiliales</taxon>
        <taxon>Orbiliaceae</taxon>
        <taxon>Orbilia</taxon>
    </lineage>
</organism>
<protein>
    <submittedName>
        <fullName evidence="2">Uncharacterized protein</fullName>
    </submittedName>
</protein>
<evidence type="ECO:0000256" key="1">
    <source>
        <dbReference type="SAM" id="SignalP"/>
    </source>
</evidence>
<feature type="chain" id="PRO_5043339729" evidence="1">
    <location>
        <begin position="20"/>
        <end position="121"/>
    </location>
</feature>
<accession>A0AAV9U299</accession>
<keyword evidence="1" id="KW-0732">Signal</keyword>
<dbReference type="Proteomes" id="UP001373714">
    <property type="component" value="Unassembled WGS sequence"/>
</dbReference>
<name>A0AAV9U299_9PEZI</name>